<proteinExistence type="predicted"/>
<dbReference type="PANTHER" id="PTHR19846:SF6">
    <property type="entry name" value="F-BOX DOMAIN-CONTAINING PROTEIN"/>
    <property type="match status" value="1"/>
</dbReference>
<dbReference type="InterPro" id="IPR036322">
    <property type="entry name" value="WD40_repeat_dom_sf"/>
</dbReference>
<sequence>MDSVERAAHGNNDVLLTYERRMLVSGSTESLCNKHFFKTVCSWFEVWMPWQRRVLLCGVTSRCTRQQLEYLATAMEPVFHRDFVTSLHGLYPIRSMSRRKGILSRSYVHKPCGSASYFISGGKSRPVMGNAAMSSLDEYAQMYVQSVVQSALERLHSEELKVTSEDYRSQEEFEEKQAVVGTNEDHDIDPVKASSTPSLPKVTSVNKPTLGRANHSSRTISKNLTTANILTQPRTVLPPVMEISSTSLLTSGTSPERGSLSHSRQSLKRPSFHERFGTFPPDNVGHILSNHDIDESNFPVTNLSGKLTPDGTLNQLSSRRLSTFTWCMDHQLMESRPTSKASVKSESSSHKHRSRSSSVTASTQDFFPSEKLHKLGTYHGVLRTGKVKHPCHVQEIPVSLQRAYKPSRLWDNEKIKKKQELVRANKSTLKQHFKDQIESIWEWMSRMEDHDKAEFLAELLKKCDQGLLKFFSKCLAKRLEECSNINDLSDKLLLDIFSFLPVEDLNSARLVCRRWYYIASHDEIWRLKVLELGASEGIQNLDEMLLYFTKNNSIDWKVAYEELSTVIANAKKFKTPQQKLLQVKEKLRNFFEYRVREFLDRIRPKHVEVDEESSSSDSPPPQDDMKAERTASGVVELPVTFMATTQSQIDAITGMGDDDKKTQTPQEESSKDDRKAAAERRAMRRQEMLRGADFALDVRPDPVQAEDLLVKKPSAGTGGLHKVYPARNDGIKPIKRVRRLQGHMDAVCTLMFDKRRIITGSMDHSIRVWDIRSGRSIKKIYGHLGGIRCLQFSEKFIVSGSWDMSVRVWDIIRFTEVAVMTGHSGVVSCLQFNSKYLVTGSHDKSMRVWSMDDFSCRSILKHHSSAVTCLVFHDQFVVSGSTDRLLACHPTGQ</sequence>
<dbReference type="Pfam" id="PF12937">
    <property type="entry name" value="F-box-like"/>
    <property type="match status" value="1"/>
</dbReference>
<keyword evidence="1 3" id="KW-0853">WD repeat</keyword>
<dbReference type="PANTHER" id="PTHR19846">
    <property type="entry name" value="WD40 REPEAT PROTEIN"/>
    <property type="match status" value="1"/>
</dbReference>
<comment type="caution">
    <text evidence="6">The sequence shown here is derived from an EMBL/GenBank/DDBJ whole genome shotgun (WGS) entry which is preliminary data.</text>
</comment>
<dbReference type="Gene3D" id="1.20.1280.50">
    <property type="match status" value="1"/>
</dbReference>
<organism evidence="6 7">
    <name type="scientific">Holothuria leucospilota</name>
    <name type="common">Black long sea cucumber</name>
    <name type="synonym">Mertensiothuria leucospilota</name>
    <dbReference type="NCBI Taxonomy" id="206669"/>
    <lineage>
        <taxon>Eukaryota</taxon>
        <taxon>Metazoa</taxon>
        <taxon>Echinodermata</taxon>
        <taxon>Eleutherozoa</taxon>
        <taxon>Echinozoa</taxon>
        <taxon>Holothuroidea</taxon>
        <taxon>Aspidochirotacea</taxon>
        <taxon>Aspidochirotida</taxon>
        <taxon>Holothuriidae</taxon>
        <taxon>Holothuria</taxon>
    </lineage>
</organism>
<dbReference type="GO" id="GO:0046540">
    <property type="term" value="C:U4/U6 x U5 tri-snRNP complex"/>
    <property type="evidence" value="ECO:0007669"/>
    <property type="project" value="TreeGrafter"/>
</dbReference>
<evidence type="ECO:0000256" key="2">
    <source>
        <dbReference type="ARBA" id="ARBA00022737"/>
    </source>
</evidence>
<dbReference type="PROSITE" id="PS00678">
    <property type="entry name" value="WD_REPEATS_1"/>
    <property type="match status" value="2"/>
</dbReference>
<dbReference type="GO" id="GO:0017070">
    <property type="term" value="F:U6 snRNA binding"/>
    <property type="evidence" value="ECO:0007669"/>
    <property type="project" value="TreeGrafter"/>
</dbReference>
<dbReference type="GO" id="GO:0000398">
    <property type="term" value="P:mRNA splicing, via spliceosome"/>
    <property type="evidence" value="ECO:0007669"/>
    <property type="project" value="TreeGrafter"/>
</dbReference>
<dbReference type="SUPFAM" id="SSF81383">
    <property type="entry name" value="F-box domain"/>
    <property type="match status" value="1"/>
</dbReference>
<evidence type="ECO:0000259" key="5">
    <source>
        <dbReference type="PROSITE" id="PS50181"/>
    </source>
</evidence>
<feature type="repeat" description="WD" evidence="3">
    <location>
        <begin position="780"/>
        <end position="811"/>
    </location>
</feature>
<evidence type="ECO:0000256" key="4">
    <source>
        <dbReference type="SAM" id="MobiDB-lite"/>
    </source>
</evidence>
<dbReference type="SMART" id="SM00256">
    <property type="entry name" value="FBOX"/>
    <property type="match status" value="1"/>
</dbReference>
<feature type="region of interest" description="Disordered" evidence="4">
    <location>
        <begin position="247"/>
        <end position="269"/>
    </location>
</feature>
<feature type="region of interest" description="Disordered" evidence="4">
    <location>
        <begin position="653"/>
        <end position="682"/>
    </location>
</feature>
<feature type="region of interest" description="Disordered" evidence="4">
    <location>
        <begin position="186"/>
        <end position="215"/>
    </location>
</feature>
<dbReference type="OrthoDB" id="190105at2759"/>
<feature type="compositionally biased region" description="Basic and acidic residues" evidence="4">
    <location>
        <begin position="657"/>
        <end position="682"/>
    </location>
</feature>
<reference evidence="6" key="1">
    <citation type="submission" date="2021-10" db="EMBL/GenBank/DDBJ databases">
        <title>Tropical sea cucumber genome reveals ecological adaptation and Cuvierian tubules defense mechanism.</title>
        <authorList>
            <person name="Chen T."/>
        </authorList>
    </citation>
    <scope>NUCLEOTIDE SEQUENCE</scope>
    <source>
        <strain evidence="6">Nanhai2018</strain>
        <tissue evidence="6">Muscle</tissue>
    </source>
</reference>
<dbReference type="SMART" id="SM00320">
    <property type="entry name" value="WD40"/>
    <property type="match status" value="4"/>
</dbReference>
<feature type="region of interest" description="Disordered" evidence="4">
    <location>
        <begin position="335"/>
        <end position="363"/>
    </location>
</feature>
<dbReference type="Proteomes" id="UP001152320">
    <property type="component" value="Chromosome 3"/>
</dbReference>
<feature type="compositionally biased region" description="Polar residues" evidence="4">
    <location>
        <begin position="193"/>
        <end position="207"/>
    </location>
</feature>
<dbReference type="Gene3D" id="2.130.10.10">
    <property type="entry name" value="YVTN repeat-like/Quinoprotein amine dehydrogenase"/>
    <property type="match status" value="1"/>
</dbReference>
<evidence type="ECO:0000313" key="7">
    <source>
        <dbReference type="Proteomes" id="UP001152320"/>
    </source>
</evidence>
<accession>A0A9Q1CHB5</accession>
<dbReference type="SUPFAM" id="SSF50978">
    <property type="entry name" value="WD40 repeat-like"/>
    <property type="match status" value="1"/>
</dbReference>
<keyword evidence="7" id="KW-1185">Reference proteome</keyword>
<dbReference type="InterPro" id="IPR001680">
    <property type="entry name" value="WD40_rpt"/>
</dbReference>
<evidence type="ECO:0000256" key="1">
    <source>
        <dbReference type="ARBA" id="ARBA00022574"/>
    </source>
</evidence>
<feature type="repeat" description="WD" evidence="3">
    <location>
        <begin position="820"/>
        <end position="852"/>
    </location>
</feature>
<dbReference type="InterPro" id="IPR015943">
    <property type="entry name" value="WD40/YVTN_repeat-like_dom_sf"/>
</dbReference>
<dbReference type="InterPro" id="IPR020472">
    <property type="entry name" value="WD40_PAC1"/>
</dbReference>
<feature type="domain" description="F-box" evidence="5">
    <location>
        <begin position="482"/>
        <end position="528"/>
    </location>
</feature>
<dbReference type="InterPro" id="IPR001810">
    <property type="entry name" value="F-box_dom"/>
</dbReference>
<evidence type="ECO:0000256" key="3">
    <source>
        <dbReference type="PROSITE-ProRule" id="PRU00221"/>
    </source>
</evidence>
<dbReference type="AlphaFoldDB" id="A0A9Q1CHB5"/>
<feature type="repeat" description="WD" evidence="3">
    <location>
        <begin position="740"/>
        <end position="779"/>
    </location>
</feature>
<name>A0A9Q1CHB5_HOLLE</name>
<dbReference type="InterPro" id="IPR036047">
    <property type="entry name" value="F-box-like_dom_sf"/>
</dbReference>
<gene>
    <name evidence="6" type="ORF">HOLleu_07867</name>
</gene>
<dbReference type="PROSITE" id="PS50181">
    <property type="entry name" value="FBOX"/>
    <property type="match status" value="1"/>
</dbReference>
<dbReference type="PRINTS" id="PR00320">
    <property type="entry name" value="GPROTEINBRPT"/>
</dbReference>
<protein>
    <submittedName>
        <fullName evidence="6">F-box/WD repeat-containing protein 7</fullName>
    </submittedName>
</protein>
<dbReference type="PROSITE" id="PS50082">
    <property type="entry name" value="WD_REPEATS_2"/>
    <property type="match status" value="3"/>
</dbReference>
<evidence type="ECO:0000313" key="6">
    <source>
        <dbReference type="EMBL" id="KAJ8044961.1"/>
    </source>
</evidence>
<dbReference type="EMBL" id="JAIZAY010000003">
    <property type="protein sequence ID" value="KAJ8044961.1"/>
    <property type="molecule type" value="Genomic_DNA"/>
</dbReference>
<feature type="region of interest" description="Disordered" evidence="4">
    <location>
        <begin position="606"/>
        <end position="629"/>
    </location>
</feature>
<dbReference type="PROSITE" id="PS50294">
    <property type="entry name" value="WD_REPEATS_REGION"/>
    <property type="match status" value="3"/>
</dbReference>
<dbReference type="InterPro" id="IPR019775">
    <property type="entry name" value="WD40_repeat_CS"/>
</dbReference>
<keyword evidence="2" id="KW-0677">Repeat</keyword>
<dbReference type="Pfam" id="PF00400">
    <property type="entry name" value="WD40"/>
    <property type="match status" value="4"/>
</dbReference>
<dbReference type="GO" id="GO:0030621">
    <property type="term" value="F:U4 snRNA binding"/>
    <property type="evidence" value="ECO:0007669"/>
    <property type="project" value="TreeGrafter"/>
</dbReference>